<evidence type="ECO:0000256" key="1">
    <source>
        <dbReference type="SAM" id="Phobius"/>
    </source>
</evidence>
<keyword evidence="1" id="KW-0812">Transmembrane</keyword>
<protein>
    <submittedName>
        <fullName evidence="2">Uncharacterized protein</fullName>
    </submittedName>
</protein>
<evidence type="ECO:0000313" key="2">
    <source>
        <dbReference type="EMBL" id="OLR55566.1"/>
    </source>
</evidence>
<dbReference type="AlphaFoldDB" id="A0A1Q9JH85"/>
<gene>
    <name evidence="2" type="ORF">BHK98_05515</name>
</gene>
<proteinExistence type="predicted"/>
<reference evidence="2 3" key="1">
    <citation type="journal article" date="2016" name="Appl. Environ. Microbiol.">
        <title>Function and Phylogeny of Bacterial Butyryl Coenzyme A:Acetate Transferases and Their Diversity in the Proximal Colon of Swine.</title>
        <authorList>
            <person name="Trachsel J."/>
            <person name="Bayles D.O."/>
            <person name="Looft T."/>
            <person name="Levine U.Y."/>
            <person name="Allen H.K."/>
        </authorList>
    </citation>
    <scope>NUCLEOTIDE SEQUENCE [LARGE SCALE GENOMIC DNA]</scope>
    <source>
        <strain evidence="2 3">68-3-10</strain>
    </source>
</reference>
<accession>A0A1Q9JH85</accession>
<comment type="caution">
    <text evidence="2">The sequence shown here is derived from an EMBL/GenBank/DDBJ whole genome shotgun (WGS) entry which is preliminary data.</text>
</comment>
<keyword evidence="1" id="KW-1133">Transmembrane helix</keyword>
<feature type="transmembrane region" description="Helical" evidence="1">
    <location>
        <begin position="7"/>
        <end position="27"/>
    </location>
</feature>
<name>A0A1Q9JH85_9FIRM</name>
<keyword evidence="3" id="KW-1185">Reference proteome</keyword>
<sequence length="86" mass="10160">MRTRDKNIEYLLAIYYLITSLLEWYGLMKNLSIWIKSGIILIICICVIVIAIDLKIDWKQLTRTEKAWMICSLWIPFLWIGIVVLG</sequence>
<dbReference type="EMBL" id="MJIE01000001">
    <property type="protein sequence ID" value="OLR55566.1"/>
    <property type="molecule type" value="Genomic_DNA"/>
</dbReference>
<evidence type="ECO:0000313" key="3">
    <source>
        <dbReference type="Proteomes" id="UP000187404"/>
    </source>
</evidence>
<dbReference type="Proteomes" id="UP000187404">
    <property type="component" value="Unassembled WGS sequence"/>
</dbReference>
<feature type="transmembrane region" description="Helical" evidence="1">
    <location>
        <begin position="66"/>
        <end position="85"/>
    </location>
</feature>
<organism evidence="2 3">
    <name type="scientific">Hornefia porci</name>
    <dbReference type="NCBI Taxonomy" id="2652292"/>
    <lineage>
        <taxon>Bacteria</taxon>
        <taxon>Bacillati</taxon>
        <taxon>Bacillota</taxon>
        <taxon>Clostridia</taxon>
        <taxon>Peptostreptococcales</taxon>
        <taxon>Anaerovoracaceae</taxon>
        <taxon>Hornefia</taxon>
    </lineage>
</organism>
<keyword evidence="1" id="KW-0472">Membrane</keyword>
<feature type="transmembrane region" description="Helical" evidence="1">
    <location>
        <begin position="33"/>
        <end position="54"/>
    </location>
</feature>